<dbReference type="Gene3D" id="3.30.530.20">
    <property type="match status" value="1"/>
</dbReference>
<keyword evidence="4" id="KW-1185">Reference proteome</keyword>
<evidence type="ECO:0000259" key="2">
    <source>
        <dbReference type="Pfam" id="PF08327"/>
    </source>
</evidence>
<dbReference type="SUPFAM" id="SSF55961">
    <property type="entry name" value="Bet v1-like"/>
    <property type="match status" value="1"/>
</dbReference>
<comment type="similarity">
    <text evidence="1">Belongs to the AHA1 family.</text>
</comment>
<dbReference type="Pfam" id="PF08327">
    <property type="entry name" value="AHSA1"/>
    <property type="match status" value="1"/>
</dbReference>
<dbReference type="RefSeq" id="WP_040748672.1">
    <property type="nucleotide sequence ID" value="NZ_JACHIT010000002.1"/>
</dbReference>
<dbReference type="Proteomes" id="UP000540412">
    <property type="component" value="Unassembled WGS sequence"/>
</dbReference>
<comment type="caution">
    <text evidence="3">The sequence shown here is derived from an EMBL/GenBank/DDBJ whole genome shotgun (WGS) entry which is preliminary data.</text>
</comment>
<gene>
    <name evidence="3" type="ORF">BJY24_004872</name>
</gene>
<organism evidence="3 4">
    <name type="scientific">Nocardia transvalensis</name>
    <dbReference type="NCBI Taxonomy" id="37333"/>
    <lineage>
        <taxon>Bacteria</taxon>
        <taxon>Bacillati</taxon>
        <taxon>Actinomycetota</taxon>
        <taxon>Actinomycetes</taxon>
        <taxon>Mycobacteriales</taxon>
        <taxon>Nocardiaceae</taxon>
        <taxon>Nocardia</taxon>
    </lineage>
</organism>
<accession>A0A7W9UKT3</accession>
<dbReference type="InterPro" id="IPR023393">
    <property type="entry name" value="START-like_dom_sf"/>
</dbReference>
<proteinExistence type="inferred from homology"/>
<sequence length="153" mass="17157">MSRTDRASLLIHLDRAEVFQALVARDALLTWLPPEGMRGRFERFDMRPGGSYRLVLTYDDAADSPGKTSADSDVSDVRISTLVPGERIVQEVDFQSNDPAFQGTMQMEWRLRGVQEGTVVEFEARNVPVGIRARDHAEGILSSLTNLSRYLES</sequence>
<evidence type="ECO:0000313" key="4">
    <source>
        <dbReference type="Proteomes" id="UP000540412"/>
    </source>
</evidence>
<dbReference type="AlphaFoldDB" id="A0A7W9UKT3"/>
<feature type="domain" description="Activator of Hsp90 ATPase homologue 1/2-like C-terminal" evidence="2">
    <location>
        <begin position="15"/>
        <end position="152"/>
    </location>
</feature>
<evidence type="ECO:0000313" key="3">
    <source>
        <dbReference type="EMBL" id="MBB5915960.1"/>
    </source>
</evidence>
<name>A0A7W9UKT3_9NOCA</name>
<dbReference type="EMBL" id="JACHIT010000002">
    <property type="protein sequence ID" value="MBB5915960.1"/>
    <property type="molecule type" value="Genomic_DNA"/>
</dbReference>
<protein>
    <submittedName>
        <fullName evidence="3">Uncharacterized protein YndB with AHSA1/START domain</fullName>
    </submittedName>
</protein>
<reference evidence="3 4" key="1">
    <citation type="submission" date="2020-08" db="EMBL/GenBank/DDBJ databases">
        <title>Sequencing the genomes of 1000 actinobacteria strains.</title>
        <authorList>
            <person name="Klenk H.-P."/>
        </authorList>
    </citation>
    <scope>NUCLEOTIDE SEQUENCE [LARGE SCALE GENOMIC DNA]</scope>
    <source>
        <strain evidence="3 4">DSM 43582</strain>
    </source>
</reference>
<evidence type="ECO:0000256" key="1">
    <source>
        <dbReference type="ARBA" id="ARBA00006817"/>
    </source>
</evidence>
<dbReference type="InterPro" id="IPR013538">
    <property type="entry name" value="ASHA1/2-like_C"/>
</dbReference>